<dbReference type="SMART" id="SM00052">
    <property type="entry name" value="EAL"/>
    <property type="match status" value="1"/>
</dbReference>
<evidence type="ECO:0000313" key="4">
    <source>
        <dbReference type="Proteomes" id="UP000250079"/>
    </source>
</evidence>
<dbReference type="InterPro" id="IPR001633">
    <property type="entry name" value="EAL_dom"/>
</dbReference>
<sequence length="575" mass="64090">MSLGAERDHQNSSLEFILLENEILRHVLAYMPIGFCMLDQHDRLQLCNQQFVDVWNLPLEVCQQGTHFRTIMEHSHGEEVSFSGDSKLGDAGQKRREWLTSDGRRIDVLVHVLSEGTVLALHEDVTEKREAEHRIAQMAQFDALTGLYNRGMLYQKLEATLSNKDQGIAAMLYLDLNGFKQVNDTLGHPVGDKLLVMVAQRIRSCCKETDLVARLGGDEFAIIMTHLESAKGSELLSGRIIESLSKPFDIDGRNVYTSTCIGITGISDGNATADDIVKRSDMALYEAKSAGSGVFRHFVEDMEHNACIRRTLEIDLGNAIQNNEFELYYQPQIDLHTMKICGAEALIRWNHPTRGQVLPDEFIPVAEKIGLIVPIGNWVLKQACKEALNWPDSINVAVNVSCVQFGNVGMLGVDLLQEVKLALEQSGLPAHRLELEMTETAIMDDVDKSCAVLRDLKQLGVTTAIDDFGTGYSSLQYLRSFQFDHLKIDRSFVSHIETDVDALSIARTIVALGRTMGILSTAEGVETKAQLEIVKEIGCDKVQGYHYAKPCSVENFRSYINTFSKSRISGSHRVA</sequence>
<dbReference type="Pfam" id="PF00990">
    <property type="entry name" value="GGDEF"/>
    <property type="match status" value="1"/>
</dbReference>
<dbReference type="InterPro" id="IPR029787">
    <property type="entry name" value="Nucleotide_cyclase"/>
</dbReference>
<dbReference type="EMBL" id="CP018632">
    <property type="protein sequence ID" value="ASJ73736.1"/>
    <property type="molecule type" value="Genomic_DNA"/>
</dbReference>
<dbReference type="RefSeq" id="WP_088918874.1">
    <property type="nucleotide sequence ID" value="NZ_CP018632.1"/>
</dbReference>
<dbReference type="Gene3D" id="3.30.70.270">
    <property type="match status" value="1"/>
</dbReference>
<accession>A0A2Z2NQI5</accession>
<proteinExistence type="predicted"/>
<dbReference type="Gene3D" id="3.30.450.20">
    <property type="entry name" value="PAS domain"/>
    <property type="match status" value="1"/>
</dbReference>
<dbReference type="InterPro" id="IPR035919">
    <property type="entry name" value="EAL_sf"/>
</dbReference>
<organism evidence="3 4">
    <name type="scientific">Granulosicoccus antarcticus IMCC3135</name>
    <dbReference type="NCBI Taxonomy" id="1192854"/>
    <lineage>
        <taxon>Bacteria</taxon>
        <taxon>Pseudomonadati</taxon>
        <taxon>Pseudomonadota</taxon>
        <taxon>Gammaproteobacteria</taxon>
        <taxon>Chromatiales</taxon>
        <taxon>Granulosicoccaceae</taxon>
        <taxon>Granulosicoccus</taxon>
    </lineage>
</organism>
<gene>
    <name evidence="3" type="ORF">IMCC3135_18285</name>
</gene>
<dbReference type="PROSITE" id="PS50887">
    <property type="entry name" value="GGDEF"/>
    <property type="match status" value="1"/>
</dbReference>
<dbReference type="KEGG" id="gai:IMCC3135_18285"/>
<dbReference type="Proteomes" id="UP000250079">
    <property type="component" value="Chromosome"/>
</dbReference>
<dbReference type="Gene3D" id="3.20.20.450">
    <property type="entry name" value="EAL domain"/>
    <property type="match status" value="1"/>
</dbReference>
<feature type="domain" description="EAL" evidence="1">
    <location>
        <begin position="309"/>
        <end position="564"/>
    </location>
</feature>
<dbReference type="InterPro" id="IPR052155">
    <property type="entry name" value="Biofilm_reg_signaling"/>
</dbReference>
<dbReference type="SMART" id="SM00267">
    <property type="entry name" value="GGDEF"/>
    <property type="match status" value="1"/>
</dbReference>
<evidence type="ECO:0000259" key="1">
    <source>
        <dbReference type="PROSITE" id="PS50883"/>
    </source>
</evidence>
<dbReference type="Pfam" id="PF12860">
    <property type="entry name" value="PAS_7"/>
    <property type="match status" value="1"/>
</dbReference>
<evidence type="ECO:0000313" key="3">
    <source>
        <dbReference type="EMBL" id="ASJ73736.1"/>
    </source>
</evidence>
<evidence type="ECO:0000259" key="2">
    <source>
        <dbReference type="PROSITE" id="PS50887"/>
    </source>
</evidence>
<dbReference type="NCBIfam" id="TIGR00254">
    <property type="entry name" value="GGDEF"/>
    <property type="match status" value="1"/>
</dbReference>
<dbReference type="InterPro" id="IPR043128">
    <property type="entry name" value="Rev_trsase/Diguanyl_cyclase"/>
</dbReference>
<dbReference type="PANTHER" id="PTHR44757:SF2">
    <property type="entry name" value="BIOFILM ARCHITECTURE MAINTENANCE PROTEIN MBAA"/>
    <property type="match status" value="1"/>
</dbReference>
<dbReference type="OrthoDB" id="1316910at2"/>
<dbReference type="CDD" id="cd01949">
    <property type="entry name" value="GGDEF"/>
    <property type="match status" value="1"/>
</dbReference>
<dbReference type="PROSITE" id="PS50883">
    <property type="entry name" value="EAL"/>
    <property type="match status" value="1"/>
</dbReference>
<reference evidence="3 4" key="1">
    <citation type="submission" date="2016-12" db="EMBL/GenBank/DDBJ databases">
        <authorList>
            <person name="Song W.-J."/>
            <person name="Kurnit D.M."/>
        </authorList>
    </citation>
    <scope>NUCLEOTIDE SEQUENCE [LARGE SCALE GENOMIC DNA]</scope>
    <source>
        <strain evidence="3 4">IMCC3135</strain>
    </source>
</reference>
<dbReference type="SUPFAM" id="SSF141868">
    <property type="entry name" value="EAL domain-like"/>
    <property type="match status" value="1"/>
</dbReference>
<keyword evidence="4" id="KW-1185">Reference proteome</keyword>
<dbReference type="InterPro" id="IPR000160">
    <property type="entry name" value="GGDEF_dom"/>
</dbReference>
<dbReference type="Pfam" id="PF00563">
    <property type="entry name" value="EAL"/>
    <property type="match status" value="1"/>
</dbReference>
<feature type="domain" description="GGDEF" evidence="2">
    <location>
        <begin position="167"/>
        <end position="300"/>
    </location>
</feature>
<dbReference type="PANTHER" id="PTHR44757">
    <property type="entry name" value="DIGUANYLATE CYCLASE DGCP"/>
    <property type="match status" value="1"/>
</dbReference>
<protein>
    <submittedName>
        <fullName evidence="3">Putative signaling protein</fullName>
    </submittedName>
</protein>
<dbReference type="AlphaFoldDB" id="A0A2Z2NQI5"/>
<dbReference type="CDD" id="cd01948">
    <property type="entry name" value="EAL"/>
    <property type="match status" value="1"/>
</dbReference>
<name>A0A2Z2NQI5_9GAMM</name>
<dbReference type="SUPFAM" id="SSF55073">
    <property type="entry name" value="Nucleotide cyclase"/>
    <property type="match status" value="1"/>
</dbReference>